<name>A0ABW8N368_9MICC</name>
<keyword evidence="2" id="KW-1185">Reference proteome</keyword>
<gene>
    <name evidence="1" type="ORF">ABIA52_000003</name>
</gene>
<dbReference type="Proteomes" id="UP001620520">
    <property type="component" value="Unassembled WGS sequence"/>
</dbReference>
<sequence>MVAATGHSSKWLQSLLDEPEPIEADTVLDAPTGPALPQQGVQARSDAGVPRVLVSGPAPALWVMGVHGGAGESTLAALLQGAAATGHAWPVRDLDGEADRVVLVCRSNAAGLRAAQLTAIEYGSGALPGSLAGLVILADAPGRLPKVLQDQVRLVTGAVPHTWQLPWVEEWRRSLAPDVTALPGAVRGGLEKIQLHLAAGKH</sequence>
<dbReference type="EMBL" id="JBIYEW010000001">
    <property type="protein sequence ID" value="MFK4637114.1"/>
    <property type="molecule type" value="Genomic_DNA"/>
</dbReference>
<dbReference type="RefSeq" id="WP_404593109.1">
    <property type="nucleotide sequence ID" value="NZ_JBIYEW010000001.1"/>
</dbReference>
<proteinExistence type="predicted"/>
<accession>A0ABW8N368</accession>
<dbReference type="InterPro" id="IPR046609">
    <property type="entry name" value="DUF6668"/>
</dbReference>
<dbReference type="Pfam" id="PF20373">
    <property type="entry name" value="DUF6668"/>
    <property type="match status" value="1"/>
</dbReference>
<organism evidence="1 2">
    <name type="scientific">Paenarthrobacter histidinolovorans</name>
    <dbReference type="NCBI Taxonomy" id="43664"/>
    <lineage>
        <taxon>Bacteria</taxon>
        <taxon>Bacillati</taxon>
        <taxon>Actinomycetota</taxon>
        <taxon>Actinomycetes</taxon>
        <taxon>Micrococcales</taxon>
        <taxon>Micrococcaceae</taxon>
        <taxon>Paenarthrobacter</taxon>
    </lineage>
</organism>
<reference evidence="1 2" key="1">
    <citation type="submission" date="2024-10" db="EMBL/GenBank/DDBJ databases">
        <title>Novel secondary metabolite-producing bacteria for plant disease control.</title>
        <authorList>
            <person name="Chevrette M."/>
        </authorList>
    </citation>
    <scope>NUCLEOTIDE SEQUENCE [LARGE SCALE GENOMIC DNA]</scope>
    <source>
        <strain evidence="1 2">J30 TE3557</strain>
    </source>
</reference>
<evidence type="ECO:0000313" key="2">
    <source>
        <dbReference type="Proteomes" id="UP001620520"/>
    </source>
</evidence>
<evidence type="ECO:0000313" key="1">
    <source>
        <dbReference type="EMBL" id="MFK4637114.1"/>
    </source>
</evidence>
<comment type="caution">
    <text evidence="1">The sequence shown here is derived from an EMBL/GenBank/DDBJ whole genome shotgun (WGS) entry which is preliminary data.</text>
</comment>
<protein>
    <submittedName>
        <fullName evidence="1">Uncharacterized protein</fullName>
    </submittedName>
</protein>